<dbReference type="EMBL" id="GBRH01174397">
    <property type="protein sequence ID" value="JAE23499.1"/>
    <property type="molecule type" value="Transcribed_RNA"/>
</dbReference>
<protein>
    <submittedName>
        <fullName evidence="2">Uncharacterized protein</fullName>
    </submittedName>
</protein>
<accession>A0A0A9GJ91</accession>
<reference evidence="2" key="1">
    <citation type="submission" date="2014-09" db="EMBL/GenBank/DDBJ databases">
        <authorList>
            <person name="Magalhaes I.L.F."/>
            <person name="Oliveira U."/>
            <person name="Santos F.R."/>
            <person name="Vidigal T.H.D.A."/>
            <person name="Brescovit A.D."/>
            <person name="Santos A.J."/>
        </authorList>
    </citation>
    <scope>NUCLEOTIDE SEQUENCE</scope>
    <source>
        <tissue evidence="2">Shoot tissue taken approximately 20 cm above the soil surface</tissue>
    </source>
</reference>
<proteinExistence type="predicted"/>
<dbReference type="AlphaFoldDB" id="A0A0A9GJ91"/>
<evidence type="ECO:0000313" key="2">
    <source>
        <dbReference type="EMBL" id="JAE23499.1"/>
    </source>
</evidence>
<name>A0A0A9GJ91_ARUDO</name>
<organism evidence="2">
    <name type="scientific">Arundo donax</name>
    <name type="common">Giant reed</name>
    <name type="synonym">Donax arundinaceus</name>
    <dbReference type="NCBI Taxonomy" id="35708"/>
    <lineage>
        <taxon>Eukaryota</taxon>
        <taxon>Viridiplantae</taxon>
        <taxon>Streptophyta</taxon>
        <taxon>Embryophyta</taxon>
        <taxon>Tracheophyta</taxon>
        <taxon>Spermatophyta</taxon>
        <taxon>Magnoliopsida</taxon>
        <taxon>Liliopsida</taxon>
        <taxon>Poales</taxon>
        <taxon>Poaceae</taxon>
        <taxon>PACMAD clade</taxon>
        <taxon>Arundinoideae</taxon>
        <taxon>Arundineae</taxon>
        <taxon>Arundo</taxon>
    </lineage>
</organism>
<sequence length="111" mass="12100">MANADAATSAARRRRSFAEMYACRSRSSRARSARDEPGAARTSSNRARADFPRCRCRPPLATAAAASASNRSSTSRWPRDAISWSSIPLHTSPPSLTVAMSDRSCIRKRVT</sequence>
<evidence type="ECO:0000256" key="1">
    <source>
        <dbReference type="SAM" id="MobiDB-lite"/>
    </source>
</evidence>
<feature type="region of interest" description="Disordered" evidence="1">
    <location>
        <begin position="24"/>
        <end position="52"/>
    </location>
</feature>
<reference evidence="2" key="2">
    <citation type="journal article" date="2015" name="Data Brief">
        <title>Shoot transcriptome of the giant reed, Arundo donax.</title>
        <authorList>
            <person name="Barrero R.A."/>
            <person name="Guerrero F.D."/>
            <person name="Moolhuijzen P."/>
            <person name="Goolsby J.A."/>
            <person name="Tidwell J."/>
            <person name="Bellgard S.E."/>
            <person name="Bellgard M.I."/>
        </authorList>
    </citation>
    <scope>NUCLEOTIDE SEQUENCE</scope>
    <source>
        <tissue evidence="2">Shoot tissue taken approximately 20 cm above the soil surface</tissue>
    </source>
</reference>